<dbReference type="Gene3D" id="3.40.109.10">
    <property type="entry name" value="NADH Oxidase"/>
    <property type="match status" value="1"/>
</dbReference>
<reference evidence="5" key="2">
    <citation type="submission" date="2023-07" db="EMBL/GenBank/DDBJ databases">
        <authorList>
            <person name="Shen H."/>
        </authorList>
    </citation>
    <scope>NUCLEOTIDE SEQUENCE</scope>
    <source>
        <strain evidence="5">TNR-22</strain>
    </source>
</reference>
<feature type="domain" description="Nitroreductase" evidence="4">
    <location>
        <begin position="28"/>
        <end position="195"/>
    </location>
</feature>
<dbReference type="PANTHER" id="PTHR23026">
    <property type="entry name" value="NADPH NITROREDUCTASE"/>
    <property type="match status" value="1"/>
</dbReference>
<evidence type="ECO:0000256" key="3">
    <source>
        <dbReference type="ARBA" id="ARBA00023002"/>
    </source>
</evidence>
<proteinExistence type="predicted"/>
<dbReference type="Proteomes" id="UP001174932">
    <property type="component" value="Unassembled WGS sequence"/>
</dbReference>
<dbReference type="EC" id="1.13.11.79" evidence="5"/>
<keyword evidence="2" id="KW-0288">FMN</keyword>
<accession>A0ABT8YG44</accession>
<gene>
    <name evidence="5" type="primary">bluB</name>
    <name evidence="5" type="ORF">Q4481_01635</name>
</gene>
<dbReference type="CDD" id="cd02145">
    <property type="entry name" value="BluB"/>
    <property type="match status" value="1"/>
</dbReference>
<dbReference type="NCBIfam" id="TIGR02476">
    <property type="entry name" value="BluB"/>
    <property type="match status" value="1"/>
</dbReference>
<dbReference type="EMBL" id="JAUOZU010000001">
    <property type="protein sequence ID" value="MDO6962637.1"/>
    <property type="molecule type" value="Genomic_DNA"/>
</dbReference>
<keyword evidence="1" id="KW-0285">Flavoprotein</keyword>
<dbReference type="Pfam" id="PF00881">
    <property type="entry name" value="Nitroreductase"/>
    <property type="match status" value="1"/>
</dbReference>
<dbReference type="InterPro" id="IPR000415">
    <property type="entry name" value="Nitroreductase-like"/>
</dbReference>
<organism evidence="5 6">
    <name type="scientific">Rhizobium alvei</name>
    <dbReference type="NCBI Taxonomy" id="1132659"/>
    <lineage>
        <taxon>Bacteria</taxon>
        <taxon>Pseudomonadati</taxon>
        <taxon>Pseudomonadota</taxon>
        <taxon>Alphaproteobacteria</taxon>
        <taxon>Hyphomicrobiales</taxon>
        <taxon>Rhizobiaceae</taxon>
        <taxon>Rhizobium/Agrobacterium group</taxon>
        <taxon>Rhizobium</taxon>
    </lineage>
</organism>
<evidence type="ECO:0000256" key="1">
    <source>
        <dbReference type="ARBA" id="ARBA00022630"/>
    </source>
</evidence>
<dbReference type="GO" id="GO:0102919">
    <property type="term" value="F:5,6-dimethylbenzimidazole synthase activity"/>
    <property type="evidence" value="ECO:0007669"/>
    <property type="project" value="UniProtKB-EC"/>
</dbReference>
<dbReference type="SUPFAM" id="SSF55469">
    <property type="entry name" value="FMN-dependent nitroreductase-like"/>
    <property type="match status" value="1"/>
</dbReference>
<dbReference type="PANTHER" id="PTHR23026:SF90">
    <property type="entry name" value="IODOTYROSINE DEIODINASE 1"/>
    <property type="match status" value="1"/>
</dbReference>
<keyword evidence="3 5" id="KW-0560">Oxidoreductase</keyword>
<protein>
    <submittedName>
        <fullName evidence="5">5,6-dimethylbenzimidazole synthase</fullName>
        <ecNumber evidence="5">1.13.11.79</ecNumber>
    </submittedName>
</protein>
<name>A0ABT8YG44_9HYPH</name>
<keyword evidence="6" id="KW-1185">Reference proteome</keyword>
<dbReference type="RefSeq" id="WP_304374520.1">
    <property type="nucleotide sequence ID" value="NZ_JAUOZU010000001.1"/>
</dbReference>
<reference evidence="5" key="1">
    <citation type="journal article" date="2015" name="Int. J. Syst. Evol. Microbiol.">
        <title>Rhizobium alvei sp. nov., isolated from a freshwater river.</title>
        <authorList>
            <person name="Sheu S.Y."/>
            <person name="Huang H.W."/>
            <person name="Young C.C."/>
            <person name="Chen W.M."/>
        </authorList>
    </citation>
    <scope>NUCLEOTIDE SEQUENCE</scope>
    <source>
        <strain evidence="5">TNR-22</strain>
    </source>
</reference>
<dbReference type="InterPro" id="IPR029479">
    <property type="entry name" value="Nitroreductase"/>
</dbReference>
<evidence type="ECO:0000313" key="5">
    <source>
        <dbReference type="EMBL" id="MDO6962637.1"/>
    </source>
</evidence>
<evidence type="ECO:0000313" key="6">
    <source>
        <dbReference type="Proteomes" id="UP001174932"/>
    </source>
</evidence>
<comment type="caution">
    <text evidence="5">The sequence shown here is derived from an EMBL/GenBank/DDBJ whole genome shotgun (WGS) entry which is preliminary data.</text>
</comment>
<evidence type="ECO:0000259" key="4">
    <source>
        <dbReference type="Pfam" id="PF00881"/>
    </source>
</evidence>
<dbReference type="InterPro" id="IPR050627">
    <property type="entry name" value="Nitroreductase/BluB"/>
</dbReference>
<dbReference type="InterPro" id="IPR012825">
    <property type="entry name" value="BluB"/>
</dbReference>
<sequence>MQPNTESRALAAASPFSSDERNAVYRAIHTRRDVRNEFLPDPIDPDILARLLEAAHAAPSVGYMQPWNFILVEDEANRRAVHNLFSKANIEAADRLVGQQRLDYLALKLEGILKAPINIVVTCDRKRGGDFVLGRTHNPEMDLYSTVCAVQNFWLAARAEGIGVGWVSIYDDEALKAHFGLPDGVEIIAYLCVGKVDQLYQRPELQVKGWRDKIPLEKLIFRERWPEQSHVLGFYREIACKNPARG</sequence>
<evidence type="ECO:0000256" key="2">
    <source>
        <dbReference type="ARBA" id="ARBA00022643"/>
    </source>
</evidence>